<accession>A0A7V8FRS9</accession>
<dbReference type="CDD" id="cd17646">
    <property type="entry name" value="A_NRPS_AB3403-like"/>
    <property type="match status" value="1"/>
</dbReference>
<evidence type="ECO:0000256" key="1">
    <source>
        <dbReference type="ARBA" id="ARBA00001957"/>
    </source>
</evidence>
<evidence type="ECO:0000313" key="7">
    <source>
        <dbReference type="Proteomes" id="UP000461670"/>
    </source>
</evidence>
<dbReference type="GO" id="GO:0009366">
    <property type="term" value="C:enterobactin synthetase complex"/>
    <property type="evidence" value="ECO:0007669"/>
    <property type="project" value="TreeGrafter"/>
</dbReference>
<dbReference type="InterPro" id="IPR009081">
    <property type="entry name" value="PP-bd_ACP"/>
</dbReference>
<dbReference type="EMBL" id="WNDQ01000004">
    <property type="protein sequence ID" value="KAF1023516.1"/>
    <property type="molecule type" value="Genomic_DNA"/>
</dbReference>
<comment type="similarity">
    <text evidence="2">Belongs to the ATP-dependent AMP-binding enzyme family.</text>
</comment>
<dbReference type="Pfam" id="PF00550">
    <property type="entry name" value="PP-binding"/>
    <property type="match status" value="1"/>
</dbReference>
<dbReference type="FunFam" id="3.30.300.30:FF:000010">
    <property type="entry name" value="Enterobactin synthetase component F"/>
    <property type="match status" value="1"/>
</dbReference>
<dbReference type="Proteomes" id="UP000461670">
    <property type="component" value="Unassembled WGS sequence"/>
</dbReference>
<organism evidence="6 7">
    <name type="scientific">Paracidovorax wautersii</name>
    <dbReference type="NCBI Taxonomy" id="1177982"/>
    <lineage>
        <taxon>Bacteria</taxon>
        <taxon>Pseudomonadati</taxon>
        <taxon>Pseudomonadota</taxon>
        <taxon>Betaproteobacteria</taxon>
        <taxon>Burkholderiales</taxon>
        <taxon>Comamonadaceae</taxon>
        <taxon>Paracidovorax</taxon>
    </lineage>
</organism>
<dbReference type="SUPFAM" id="SSF53474">
    <property type="entry name" value="alpha/beta-Hydrolases"/>
    <property type="match status" value="1"/>
</dbReference>
<dbReference type="Gene3D" id="3.40.50.980">
    <property type="match status" value="2"/>
</dbReference>
<dbReference type="NCBIfam" id="TIGR01733">
    <property type="entry name" value="AA-adenyl-dom"/>
    <property type="match status" value="1"/>
</dbReference>
<dbReference type="InterPro" id="IPR020806">
    <property type="entry name" value="PKS_PP-bd"/>
</dbReference>
<evidence type="ECO:0000313" key="6">
    <source>
        <dbReference type="EMBL" id="KAF1023516.1"/>
    </source>
</evidence>
<dbReference type="Gene3D" id="3.30.559.10">
    <property type="entry name" value="Chloramphenicol acetyltransferase-like domain"/>
    <property type="match status" value="1"/>
</dbReference>
<keyword evidence="4" id="KW-0597">Phosphoprotein</keyword>
<dbReference type="Pfam" id="PF00975">
    <property type="entry name" value="Thioesterase"/>
    <property type="match status" value="1"/>
</dbReference>
<dbReference type="SUPFAM" id="SSF56801">
    <property type="entry name" value="Acetyl-CoA synthetase-like"/>
    <property type="match status" value="1"/>
</dbReference>
<comment type="caution">
    <text evidence="6">The sequence shown here is derived from an EMBL/GenBank/DDBJ whole genome shotgun (WGS) entry which is preliminary data.</text>
</comment>
<comment type="cofactor">
    <cofactor evidence="1">
        <name>pantetheine 4'-phosphate</name>
        <dbReference type="ChEBI" id="CHEBI:47942"/>
    </cofactor>
</comment>
<dbReference type="InterPro" id="IPR010071">
    <property type="entry name" value="AA_adenyl_dom"/>
</dbReference>
<dbReference type="PANTHER" id="PTHR45527:SF1">
    <property type="entry name" value="FATTY ACID SYNTHASE"/>
    <property type="match status" value="1"/>
</dbReference>
<feature type="domain" description="Carrier" evidence="5">
    <location>
        <begin position="978"/>
        <end position="1054"/>
    </location>
</feature>
<dbReference type="InterPro" id="IPR045851">
    <property type="entry name" value="AMP-bd_C_sf"/>
</dbReference>
<dbReference type="Gene3D" id="3.30.300.30">
    <property type="match status" value="1"/>
</dbReference>
<dbReference type="SMART" id="SM00823">
    <property type="entry name" value="PKS_PP"/>
    <property type="match status" value="1"/>
</dbReference>
<protein>
    <submittedName>
        <fullName evidence="6">Dimodular nonribosomal peptide synthase</fullName>
    </submittedName>
</protein>
<dbReference type="Gene3D" id="2.30.38.10">
    <property type="entry name" value="Luciferase, Domain 3"/>
    <property type="match status" value="1"/>
</dbReference>
<dbReference type="InterPro" id="IPR020845">
    <property type="entry name" value="AMP-binding_CS"/>
</dbReference>
<dbReference type="FunFam" id="3.40.50.980:FF:000002">
    <property type="entry name" value="Enterobactin synthetase component F"/>
    <property type="match status" value="1"/>
</dbReference>
<dbReference type="GO" id="GO:0043041">
    <property type="term" value="P:amino acid activation for nonribosomal peptide biosynthetic process"/>
    <property type="evidence" value="ECO:0007669"/>
    <property type="project" value="TreeGrafter"/>
</dbReference>
<keyword evidence="3" id="KW-0596">Phosphopantetheine</keyword>
<gene>
    <name evidence="6" type="primary">dhbF</name>
    <name evidence="6" type="ORF">GAK30_00467</name>
</gene>
<dbReference type="Pfam" id="PF13193">
    <property type="entry name" value="AMP-binding_C"/>
    <property type="match status" value="1"/>
</dbReference>
<dbReference type="Pfam" id="PF00668">
    <property type="entry name" value="Condensation"/>
    <property type="match status" value="1"/>
</dbReference>
<dbReference type="GO" id="GO:0009239">
    <property type="term" value="P:enterobactin biosynthetic process"/>
    <property type="evidence" value="ECO:0007669"/>
    <property type="project" value="TreeGrafter"/>
</dbReference>
<evidence type="ECO:0000256" key="4">
    <source>
        <dbReference type="ARBA" id="ARBA00022553"/>
    </source>
</evidence>
<dbReference type="GO" id="GO:0031177">
    <property type="term" value="F:phosphopantetheine binding"/>
    <property type="evidence" value="ECO:0007669"/>
    <property type="project" value="InterPro"/>
</dbReference>
<dbReference type="InterPro" id="IPR036736">
    <property type="entry name" value="ACP-like_sf"/>
</dbReference>
<name>A0A7V8FRS9_9BURK</name>
<evidence type="ECO:0000256" key="3">
    <source>
        <dbReference type="ARBA" id="ARBA00022450"/>
    </source>
</evidence>
<sequence>MQASPTTSTTPARTSALTEAQNGLWYAQRLDPANPIFNTGHVIEIDGALNLATFVQAADQALAEADVLTLRFIDDPAEGPRQQFDATRRARLQVIDLQDQPDPHAAALAAITAEQNTAVDPTHDTLAAFKLFVLAPARHLWFQRVHHLLADGYGMLLIENRVAELYAARVAGSDAGTPFAPYASVLTEDAAYRASDKRGDDQAWWRAALTPLPEVVGLAEGNPVSAPTWLRSEAELPQRLVDQLKARADRANLAWPDLLTVLTAAYLGRHTGRASNVVGVPFMGRLGSVSARVPCMAMNVLPVAVALDEDAPLEDSLAAIGKHLRQARRHGRYRSEQLRRDLGLLGGQRRLHGPLINVLPFDAPMALPGLATRRQVLSTGPVEDLTITFRANATTGALLLTLDANPTLYAQADIDAHHTRLGHFLAQAVSAESLRGVPTLTADEHRHWLYGVNATAHPVAATTLTALIEQTFARTPDAPAVDDGEQVLSYAELDALSAALARQLQQAGVRRGDRVAVMLPRSVELVLALVATLRCGAAYLPLDATHPPERLATIAASAQPRVVLAHGAWHDRLPVDVPQQAIDLPALRQAAAQNGGALPREAPGPFDAAYVIYTSGSTGTPKGVVVEHDAIVNRLQWMDDFYGIGADERILQKTPATFDVSVWEFFLPLLRGATLVVAPPEAHKDPAWLARLMREQRITTLHFVPSMLAAFLAEPAAQGLAPRRVFCSGEALPAALRDRFHEVLSAELHNLYGPTEAAVDVSYWDAGVHDTALPVPIGRPVWNTALYVLDDHLRPVPPGVTGHLYLAGRQLARGYLGRDDLTAARFVPNPFTADAAAQGGDPACHGERMYATGDLARWRTDGAVVYLGRSDHQVKIRGLRIELDEIEHVLATAPGVAKLAVIAREDTPGDARIVAYVAPAPGHTPDADALRALAAQHLPDYMVPSAFVFLDDLPVTANGKLDRAALPAPAFAARASRAPATPREAEVAALFAQVLQRTEPIGADDDFFALGGHSLLAARVMAALREGSGLALGLGALFEHPTVERLAAWLDTQAQPADDHASDRGEAGFGPVLTLQQPTEAPARQRPALFCVHPAGGLGWCYGALGRALAPARPVYGLQARALDTTAAAPDTLEAMARDYVDTLLALQPQGPYHLAGWSVGGIVAQAMAVELRARGHAVGVLALLDAYPADVWRDRPEPEENAALKALLLIAGYDPAELQDVPLEREAVIGFLRASGHPLGELSDTALRGVLRVVENNNRLVRGHHHQRYDGDVLYFRAALDHAGTGLTPAMWQPYAGHIEVHDVPSLHAHLTGAAAVARIAPVLNRSLG</sequence>
<dbReference type="PROSITE" id="PS00455">
    <property type="entry name" value="AMP_BINDING"/>
    <property type="match status" value="1"/>
</dbReference>
<dbReference type="InterPro" id="IPR025110">
    <property type="entry name" value="AMP-bd_C"/>
</dbReference>
<dbReference type="FunFam" id="3.40.50.980:FF:000001">
    <property type="entry name" value="Non-ribosomal peptide synthetase"/>
    <property type="match status" value="1"/>
</dbReference>
<dbReference type="Gene3D" id="3.30.559.30">
    <property type="entry name" value="Nonribosomal peptide synthetase, condensation domain"/>
    <property type="match status" value="1"/>
</dbReference>
<dbReference type="FunFam" id="1.10.1200.10:FF:000005">
    <property type="entry name" value="Nonribosomal peptide synthetase 1"/>
    <property type="match status" value="1"/>
</dbReference>
<dbReference type="InterPro" id="IPR029058">
    <property type="entry name" value="AB_hydrolase_fold"/>
</dbReference>
<dbReference type="InterPro" id="IPR001031">
    <property type="entry name" value="Thioesterase"/>
</dbReference>
<evidence type="ECO:0000259" key="5">
    <source>
        <dbReference type="PROSITE" id="PS50075"/>
    </source>
</evidence>
<proteinExistence type="inferred from homology"/>
<dbReference type="GO" id="GO:0005829">
    <property type="term" value="C:cytosol"/>
    <property type="evidence" value="ECO:0007669"/>
    <property type="project" value="TreeGrafter"/>
</dbReference>
<dbReference type="PROSITE" id="PS50075">
    <property type="entry name" value="CARRIER"/>
    <property type="match status" value="1"/>
</dbReference>
<dbReference type="SUPFAM" id="SSF47336">
    <property type="entry name" value="ACP-like"/>
    <property type="match status" value="1"/>
</dbReference>
<dbReference type="Pfam" id="PF00501">
    <property type="entry name" value="AMP-binding"/>
    <property type="match status" value="1"/>
</dbReference>
<dbReference type="FunFam" id="3.40.50.12780:FF:000012">
    <property type="entry name" value="Non-ribosomal peptide synthetase"/>
    <property type="match status" value="1"/>
</dbReference>
<dbReference type="InterPro" id="IPR001242">
    <property type="entry name" value="Condensation_dom"/>
</dbReference>
<dbReference type="InterPro" id="IPR000873">
    <property type="entry name" value="AMP-dep_synth/lig_dom"/>
</dbReference>
<evidence type="ECO:0000256" key="2">
    <source>
        <dbReference type="ARBA" id="ARBA00006432"/>
    </source>
</evidence>
<reference evidence="7" key="1">
    <citation type="journal article" date="2020" name="MBio">
        <title>Horizontal gene transfer to a defensive symbiont with a reduced genome amongst a multipartite beetle microbiome.</title>
        <authorList>
            <person name="Waterworth S.C."/>
            <person name="Florez L.V."/>
            <person name="Rees E.R."/>
            <person name="Hertweck C."/>
            <person name="Kaltenpoth M."/>
            <person name="Kwan J.C."/>
        </authorList>
    </citation>
    <scope>NUCLEOTIDE SEQUENCE [LARGE SCALE GENOMIC DNA]</scope>
</reference>
<dbReference type="GO" id="GO:0047527">
    <property type="term" value="F:2,3-dihydroxybenzoate-serine ligase activity"/>
    <property type="evidence" value="ECO:0007669"/>
    <property type="project" value="TreeGrafter"/>
</dbReference>
<dbReference type="Gene3D" id="3.40.50.1820">
    <property type="entry name" value="alpha/beta hydrolase"/>
    <property type="match status" value="1"/>
</dbReference>
<dbReference type="PANTHER" id="PTHR45527">
    <property type="entry name" value="NONRIBOSOMAL PEPTIDE SYNTHETASE"/>
    <property type="match status" value="1"/>
</dbReference>
<dbReference type="SUPFAM" id="SSF52777">
    <property type="entry name" value="CoA-dependent acyltransferases"/>
    <property type="match status" value="2"/>
</dbReference>
<dbReference type="InterPro" id="IPR023213">
    <property type="entry name" value="CAT-like_dom_sf"/>
</dbReference>